<comment type="caution">
    <text evidence="1">The sequence shown here is derived from an EMBL/GenBank/DDBJ whole genome shotgun (WGS) entry which is preliminary data.</text>
</comment>
<dbReference type="EMBL" id="WUQX01000001">
    <property type="protein sequence ID" value="MXP75424.1"/>
    <property type="molecule type" value="Genomic_DNA"/>
</dbReference>
<evidence type="ECO:0000313" key="1">
    <source>
        <dbReference type="EMBL" id="MXP75424.1"/>
    </source>
</evidence>
<dbReference type="Proteomes" id="UP000460412">
    <property type="component" value="Unassembled WGS sequence"/>
</dbReference>
<evidence type="ECO:0000313" key="2">
    <source>
        <dbReference type="Proteomes" id="UP000460412"/>
    </source>
</evidence>
<sequence length="87" mass="9636">MYEYDEDCLKTFIKKQGQLFDEPVAETLAEAEAFLEDCMAVVVDSIGEVKEFLKEEGADVEGMSAEELEEASEVFALSGGRYLIVEG</sequence>
<dbReference type="RefSeq" id="WP_159750681.1">
    <property type="nucleotide sequence ID" value="NZ_CASSPE010000079.1"/>
</dbReference>
<name>A0A7X3MFF0_9FIRM</name>
<protein>
    <submittedName>
        <fullName evidence="1">Glyoxalase</fullName>
    </submittedName>
</protein>
<proteinExistence type="predicted"/>
<organism evidence="1 2">
    <name type="scientific">Sporofaciens musculi</name>
    <dbReference type="NCBI Taxonomy" id="2681861"/>
    <lineage>
        <taxon>Bacteria</taxon>
        <taxon>Bacillati</taxon>
        <taxon>Bacillota</taxon>
        <taxon>Clostridia</taxon>
        <taxon>Lachnospirales</taxon>
        <taxon>Lachnospiraceae</taxon>
        <taxon>Sporofaciens</taxon>
    </lineage>
</organism>
<accession>A0A7X3MFF0</accession>
<dbReference type="AlphaFoldDB" id="A0A7X3MFF0"/>
<keyword evidence="2" id="KW-1185">Reference proteome</keyword>
<gene>
    <name evidence="1" type="ORF">GN277_08545</name>
</gene>
<reference evidence="1 2" key="1">
    <citation type="submission" date="2019-12" db="EMBL/GenBank/DDBJ databases">
        <title>Sporaefaciens musculi gen. nov., sp. nov., a novel bacterium isolated from the caecum of an obese mouse.</title>
        <authorList>
            <person name="Rasmussen T.S."/>
            <person name="Streidl T."/>
            <person name="Hitch T.C.A."/>
            <person name="Wortmann E."/>
            <person name="Deptula P."/>
            <person name="Hansen M."/>
            <person name="Nielsen D.S."/>
            <person name="Clavel T."/>
            <person name="Vogensen F.K."/>
        </authorList>
    </citation>
    <scope>NUCLEOTIDE SEQUENCE [LARGE SCALE GENOMIC DNA]</scope>
    <source>
        <strain evidence="1 2">WCA-9-b2</strain>
    </source>
</reference>